<dbReference type="OrthoDB" id="1828825at2"/>
<dbReference type="Gene3D" id="3.40.50.1110">
    <property type="entry name" value="SGNH hydrolase"/>
    <property type="match status" value="1"/>
</dbReference>
<gene>
    <name evidence="3" type="ORF">SFRA_022385</name>
</gene>
<evidence type="ECO:0000313" key="3">
    <source>
        <dbReference type="EMBL" id="RKM93251.1"/>
    </source>
</evidence>
<dbReference type="PANTHER" id="PTHR43784">
    <property type="entry name" value="GDSL-LIKE LIPASE/ACYLHYDROLASE, PUTATIVE (AFU_ORTHOLOGUE AFUA_2G00820)-RELATED"/>
    <property type="match status" value="1"/>
</dbReference>
<dbReference type="InterPro" id="IPR036514">
    <property type="entry name" value="SGNH_hydro_sf"/>
</dbReference>
<accession>A0A3R7J0K7</accession>
<feature type="domain" description="SGNH hydrolase-type esterase" evidence="2">
    <location>
        <begin position="43"/>
        <end position="211"/>
    </location>
</feature>
<feature type="compositionally biased region" description="Basic residues" evidence="1">
    <location>
        <begin position="29"/>
        <end position="41"/>
    </location>
</feature>
<dbReference type="InterPro" id="IPR013830">
    <property type="entry name" value="SGNH_hydro"/>
</dbReference>
<dbReference type="Pfam" id="PF13472">
    <property type="entry name" value="Lipase_GDSL_2"/>
    <property type="match status" value="1"/>
</dbReference>
<dbReference type="PANTHER" id="PTHR43784:SF2">
    <property type="entry name" value="GDSL-LIKE LIPASE_ACYLHYDROLASE, PUTATIVE (AFU_ORTHOLOGUE AFUA_2G00820)-RELATED"/>
    <property type="match status" value="1"/>
</dbReference>
<name>A0A3R7J0K7_9ACTN</name>
<evidence type="ECO:0000256" key="1">
    <source>
        <dbReference type="SAM" id="MobiDB-lite"/>
    </source>
</evidence>
<reference evidence="3 4" key="1">
    <citation type="journal article" date="2014" name="Genome Announc.">
        <title>Draft Genome Sequence of Streptomyces fradiae ATCC 19609, a Strain Highly Sensitive to Antibiotics.</title>
        <authorList>
            <person name="Bekker O.B."/>
            <person name="Klimina K.M."/>
            <person name="Vatlin A.A."/>
            <person name="Zakharevich N.V."/>
            <person name="Kasianov A.S."/>
            <person name="Danilenko V.N."/>
        </authorList>
    </citation>
    <scope>NUCLEOTIDE SEQUENCE [LARGE SCALE GENOMIC DNA]</scope>
    <source>
        <strain evidence="3 4">ATCC 19609</strain>
    </source>
</reference>
<evidence type="ECO:0000313" key="4">
    <source>
        <dbReference type="Proteomes" id="UP000028058"/>
    </source>
</evidence>
<comment type="caution">
    <text evidence="3">The sequence shown here is derived from an EMBL/GenBank/DDBJ whole genome shotgun (WGS) entry which is preliminary data.</text>
</comment>
<dbReference type="Proteomes" id="UP000028058">
    <property type="component" value="Unassembled WGS sequence"/>
</dbReference>
<dbReference type="SUPFAM" id="SSF52266">
    <property type="entry name" value="SGNH hydrolase"/>
    <property type="match status" value="1"/>
</dbReference>
<dbReference type="EMBL" id="JNAD02000011">
    <property type="protein sequence ID" value="RKM93251.1"/>
    <property type="molecule type" value="Genomic_DNA"/>
</dbReference>
<dbReference type="InterPro" id="IPR053140">
    <property type="entry name" value="GDSL_Rv0518-like"/>
</dbReference>
<feature type="region of interest" description="Disordered" evidence="1">
    <location>
        <begin position="1"/>
        <end position="49"/>
    </location>
</feature>
<sequence length="235" mass="25491">MGACIWPRQPAAFQGALTDPEPTVPHGRTPQRHHRSARKQHTAAERAWTGQRCQLSTRTSVVNAGLGGNRLIADREGEPYYGVAALSRMERDAFEQTGVRSVILVEGINDIGYDATADELIAGYKAFIEEGHRHGLKVHGGTLLPMAGSFIWTESRQATWDAVNDWIRTSGAFDGVIDFAAATASPEDPLTLNPAYDSGDHLHPNDAGTRAMAEAVDLDMLLSHGRDRISGSGRH</sequence>
<protein>
    <recommendedName>
        <fullName evidence="2">SGNH hydrolase-type esterase domain-containing protein</fullName>
    </recommendedName>
</protein>
<proteinExistence type="predicted"/>
<keyword evidence="4" id="KW-1185">Reference proteome</keyword>
<organism evidence="3 4">
    <name type="scientific">Streptomyces xinghaiensis</name>
    <dbReference type="NCBI Taxonomy" id="1038928"/>
    <lineage>
        <taxon>Bacteria</taxon>
        <taxon>Bacillati</taxon>
        <taxon>Actinomycetota</taxon>
        <taxon>Actinomycetes</taxon>
        <taxon>Kitasatosporales</taxon>
        <taxon>Streptomycetaceae</taxon>
        <taxon>Streptomyces</taxon>
    </lineage>
</organism>
<evidence type="ECO:0000259" key="2">
    <source>
        <dbReference type="Pfam" id="PF13472"/>
    </source>
</evidence>
<dbReference type="AlphaFoldDB" id="A0A3R7J0K7"/>